<dbReference type="EMBL" id="BSDY01000010">
    <property type="protein sequence ID" value="GLI56804.1"/>
    <property type="molecule type" value="Genomic_DNA"/>
</dbReference>
<evidence type="ECO:0000313" key="3">
    <source>
        <dbReference type="Proteomes" id="UP001144471"/>
    </source>
</evidence>
<comment type="caution">
    <text evidence="2">The sequence shown here is derived from an EMBL/GenBank/DDBJ whole genome shotgun (WGS) entry which is preliminary data.</text>
</comment>
<dbReference type="RefSeq" id="WP_281836172.1">
    <property type="nucleotide sequence ID" value="NZ_BSDY01000010.1"/>
</dbReference>
<dbReference type="Proteomes" id="UP001144471">
    <property type="component" value="Unassembled WGS sequence"/>
</dbReference>
<gene>
    <name evidence="2" type="ORF">PM10SUCC1_23180</name>
</gene>
<proteinExistence type="predicted"/>
<evidence type="ECO:0000259" key="1">
    <source>
        <dbReference type="Pfam" id="PF04230"/>
    </source>
</evidence>
<organism evidence="2 3">
    <name type="scientific">Propionigenium maris DSM 9537</name>
    <dbReference type="NCBI Taxonomy" id="1123000"/>
    <lineage>
        <taxon>Bacteria</taxon>
        <taxon>Fusobacteriati</taxon>
        <taxon>Fusobacteriota</taxon>
        <taxon>Fusobacteriia</taxon>
        <taxon>Fusobacteriales</taxon>
        <taxon>Fusobacteriaceae</taxon>
        <taxon>Propionigenium</taxon>
    </lineage>
</organism>
<sequence length="351" mass="40238">MRKITIFNTWCSSNNTGDEIIMSAYVPIIKEVFKDDLFVELPTHTGLGDAGHKTFEGSNYGIVCGTNLLSTKMKATASRNQWKIGLIDAINLGNVVLMGVGASKYTTKVSIASKFILKRILSKDKIHSVRDEYTKNKLNEIGIKNVLNTSCATMWSLTSEHCKGIPRTKGKSVVTTLTDYNRDLEKDKRMFEILQANYEKVYFWPQSFKDIDYFNRLNIEKVITIAPNLFSFDKILKEESSIDFVGTRLHGGIRAMQNLRRTIIIGIDNRALEKKSFGIKVVERSEIDSLGEIINEEFYTALNLPWEDIAKWKEQFKEKSTETAYKPMFSFYDKRRTIKIMRKILGNFKAL</sequence>
<accession>A0A9W6GMZ8</accession>
<dbReference type="InterPro" id="IPR007345">
    <property type="entry name" value="Polysacch_pyruvyl_Trfase"/>
</dbReference>
<dbReference type="AlphaFoldDB" id="A0A9W6GMZ8"/>
<keyword evidence="3" id="KW-1185">Reference proteome</keyword>
<dbReference type="Pfam" id="PF04230">
    <property type="entry name" value="PS_pyruv_trans"/>
    <property type="match status" value="1"/>
</dbReference>
<evidence type="ECO:0000313" key="2">
    <source>
        <dbReference type="EMBL" id="GLI56804.1"/>
    </source>
</evidence>
<reference evidence="2" key="1">
    <citation type="submission" date="2022-12" db="EMBL/GenBank/DDBJ databases">
        <title>Reference genome sequencing for broad-spectrum identification of bacterial and archaeal isolates by mass spectrometry.</title>
        <authorList>
            <person name="Sekiguchi Y."/>
            <person name="Tourlousse D.M."/>
        </authorList>
    </citation>
    <scope>NUCLEOTIDE SEQUENCE</scope>
    <source>
        <strain evidence="2">10succ1</strain>
    </source>
</reference>
<name>A0A9W6GMZ8_9FUSO</name>
<protein>
    <recommendedName>
        <fullName evidence="1">Polysaccharide pyruvyl transferase domain-containing protein</fullName>
    </recommendedName>
</protein>
<feature type="domain" description="Polysaccharide pyruvyl transferase" evidence="1">
    <location>
        <begin position="15"/>
        <end position="269"/>
    </location>
</feature>